<comment type="caution">
    <text evidence="5">The sequence shown here is derived from an EMBL/GenBank/DDBJ whole genome shotgun (WGS) entry which is preliminary data.</text>
</comment>
<evidence type="ECO:0000256" key="3">
    <source>
        <dbReference type="SAM" id="MobiDB-lite"/>
    </source>
</evidence>
<proteinExistence type="predicted"/>
<feature type="region of interest" description="Disordered" evidence="3">
    <location>
        <begin position="24"/>
        <end position="94"/>
    </location>
</feature>
<dbReference type="InterPro" id="IPR001487">
    <property type="entry name" value="Bromodomain"/>
</dbReference>
<keyword evidence="1 2" id="KW-0103">Bromodomain</keyword>
<feature type="compositionally biased region" description="Basic and acidic residues" evidence="3">
    <location>
        <begin position="66"/>
        <end position="79"/>
    </location>
</feature>
<dbReference type="PROSITE" id="PS50014">
    <property type="entry name" value="BROMODOMAIN_2"/>
    <property type="match status" value="1"/>
</dbReference>
<keyword evidence="6" id="KW-1185">Reference proteome</keyword>
<gene>
    <name evidence="5" type="ORF">HHUSO_G25634</name>
</gene>
<evidence type="ECO:0000256" key="1">
    <source>
        <dbReference type="ARBA" id="ARBA00023117"/>
    </source>
</evidence>
<evidence type="ECO:0000259" key="4">
    <source>
        <dbReference type="PROSITE" id="PS50014"/>
    </source>
</evidence>
<protein>
    <submittedName>
        <fullName evidence="5">Bromodomain-containing protein 8-like</fullName>
    </submittedName>
</protein>
<feature type="compositionally biased region" description="Acidic residues" evidence="3">
    <location>
        <begin position="26"/>
        <end position="38"/>
    </location>
</feature>
<accession>A0ABR0YQ81</accession>
<dbReference type="SMART" id="SM00297">
    <property type="entry name" value="BROMO"/>
    <property type="match status" value="1"/>
</dbReference>
<name>A0ABR0YQ81_HUSHU</name>
<sequence length="222" mass="25542">MLDRSTLANPCFQEPNILIRFTLIESDSDSEQEEDVESETSSGFLPEHLDNQGSEPESDQAELGESTERDSIESYRPEEERDGTESEPLEEEHSIDKALNASLEYSSLAESSPERQTCSQQNKKILRQTWNVIASHKYAYMFLKPVNEKFAPEYYRVVKRPMDLLTLKRRVAKGLVDTLEGFQGEVMLMFQNAMMYNDPDSEVYRRAVSMQGDIVEHLQMLI</sequence>
<dbReference type="PANTHER" id="PTHR15398">
    <property type="entry name" value="BROMODOMAIN-CONTAINING PROTEIN 8"/>
    <property type="match status" value="1"/>
</dbReference>
<dbReference type="Pfam" id="PF00439">
    <property type="entry name" value="Bromodomain"/>
    <property type="match status" value="1"/>
</dbReference>
<dbReference type="SUPFAM" id="SSF47370">
    <property type="entry name" value="Bromodomain"/>
    <property type="match status" value="1"/>
</dbReference>
<dbReference type="Proteomes" id="UP001369086">
    <property type="component" value="Unassembled WGS sequence"/>
</dbReference>
<evidence type="ECO:0000313" key="6">
    <source>
        <dbReference type="Proteomes" id="UP001369086"/>
    </source>
</evidence>
<feature type="domain" description="Bromo" evidence="4">
    <location>
        <begin position="134"/>
        <end position="204"/>
    </location>
</feature>
<evidence type="ECO:0000256" key="2">
    <source>
        <dbReference type="PROSITE-ProRule" id="PRU00035"/>
    </source>
</evidence>
<evidence type="ECO:0000313" key="5">
    <source>
        <dbReference type="EMBL" id="KAK6474753.1"/>
    </source>
</evidence>
<dbReference type="EMBL" id="JAHFZB010000025">
    <property type="protein sequence ID" value="KAK6474753.1"/>
    <property type="molecule type" value="Genomic_DNA"/>
</dbReference>
<dbReference type="PRINTS" id="PR00503">
    <property type="entry name" value="BROMODOMAIN"/>
</dbReference>
<dbReference type="Gene3D" id="1.20.920.10">
    <property type="entry name" value="Bromodomain-like"/>
    <property type="match status" value="1"/>
</dbReference>
<dbReference type="PANTHER" id="PTHR15398:SF4">
    <property type="entry name" value="BROMODOMAIN-CONTAINING PROTEIN 8 ISOFORM X1"/>
    <property type="match status" value="1"/>
</dbReference>
<reference evidence="5 6" key="1">
    <citation type="submission" date="2021-05" db="EMBL/GenBank/DDBJ databases">
        <authorList>
            <person name="Zahm M."/>
            <person name="Klopp C."/>
            <person name="Cabau C."/>
            <person name="Kuhl H."/>
            <person name="Suciu R."/>
            <person name="Ciorpac M."/>
            <person name="Holostenco D."/>
            <person name="Gessner J."/>
            <person name="Wuertz S."/>
            <person name="Hohne C."/>
            <person name="Stock M."/>
            <person name="Gislard M."/>
            <person name="Lluch J."/>
            <person name="Milhes M."/>
            <person name="Lampietro C."/>
            <person name="Lopez Roques C."/>
            <person name="Donnadieu C."/>
            <person name="Du K."/>
            <person name="Schartl M."/>
            <person name="Guiguen Y."/>
        </authorList>
    </citation>
    <scope>NUCLEOTIDE SEQUENCE [LARGE SCALE GENOMIC DNA]</scope>
    <source>
        <strain evidence="5">Hh-F2</strain>
        <tissue evidence="5">Blood</tissue>
    </source>
</reference>
<feature type="compositionally biased region" description="Acidic residues" evidence="3">
    <location>
        <begin position="80"/>
        <end position="90"/>
    </location>
</feature>
<organism evidence="5 6">
    <name type="scientific">Huso huso</name>
    <name type="common">Beluga</name>
    <name type="synonym">Acipenser huso</name>
    <dbReference type="NCBI Taxonomy" id="61971"/>
    <lineage>
        <taxon>Eukaryota</taxon>
        <taxon>Metazoa</taxon>
        <taxon>Chordata</taxon>
        <taxon>Craniata</taxon>
        <taxon>Vertebrata</taxon>
        <taxon>Euteleostomi</taxon>
        <taxon>Actinopterygii</taxon>
        <taxon>Chondrostei</taxon>
        <taxon>Acipenseriformes</taxon>
        <taxon>Acipenseridae</taxon>
        <taxon>Huso</taxon>
    </lineage>
</organism>
<dbReference type="InterPro" id="IPR036427">
    <property type="entry name" value="Bromodomain-like_sf"/>
</dbReference>